<proteinExistence type="predicted"/>
<dbReference type="EC" id="2.7.7.49" evidence="1"/>
<dbReference type="PANTHER" id="PTHR37984">
    <property type="entry name" value="PROTEIN CBG26694"/>
    <property type="match status" value="1"/>
</dbReference>
<feature type="domain" description="Integrase zinc-binding" evidence="2">
    <location>
        <begin position="20"/>
        <end position="64"/>
    </location>
</feature>
<organism evidence="3">
    <name type="scientific">Cacopsylla melanoneura</name>
    <dbReference type="NCBI Taxonomy" id="428564"/>
    <lineage>
        <taxon>Eukaryota</taxon>
        <taxon>Metazoa</taxon>
        <taxon>Ecdysozoa</taxon>
        <taxon>Arthropoda</taxon>
        <taxon>Hexapoda</taxon>
        <taxon>Insecta</taxon>
        <taxon>Pterygota</taxon>
        <taxon>Neoptera</taxon>
        <taxon>Paraneoptera</taxon>
        <taxon>Hemiptera</taxon>
        <taxon>Sternorrhyncha</taxon>
        <taxon>Psylloidea</taxon>
        <taxon>Psyllidae</taxon>
        <taxon>Psyllinae</taxon>
        <taxon>Cacopsylla</taxon>
    </lineage>
</organism>
<dbReference type="Gene3D" id="1.10.340.70">
    <property type="match status" value="1"/>
</dbReference>
<evidence type="ECO:0000259" key="2">
    <source>
        <dbReference type="Pfam" id="PF17921"/>
    </source>
</evidence>
<reference evidence="3" key="1">
    <citation type="submission" date="2021-05" db="EMBL/GenBank/DDBJ databases">
        <authorList>
            <person name="Alioto T."/>
            <person name="Alioto T."/>
            <person name="Gomez Garrido J."/>
        </authorList>
    </citation>
    <scope>NUCLEOTIDE SEQUENCE</scope>
</reference>
<evidence type="ECO:0000313" key="3">
    <source>
        <dbReference type="EMBL" id="CAG6727153.1"/>
    </source>
</evidence>
<protein>
    <recommendedName>
        <fullName evidence="1">RNA-directed DNA polymerase</fullName>
        <ecNumber evidence="1">2.7.7.49</ecNumber>
    </recommendedName>
</protein>
<dbReference type="InterPro" id="IPR050951">
    <property type="entry name" value="Retrovirus_Pol_polyprotein"/>
</dbReference>
<name>A0A8D9DQL5_9HEMI</name>
<dbReference type="GO" id="GO:0003964">
    <property type="term" value="F:RNA-directed DNA polymerase activity"/>
    <property type="evidence" value="ECO:0007669"/>
    <property type="project" value="UniProtKB-EC"/>
</dbReference>
<dbReference type="EMBL" id="HBUF01373287">
    <property type="protein sequence ID" value="CAG6727153.1"/>
    <property type="molecule type" value="Transcribed_RNA"/>
</dbReference>
<dbReference type="InterPro" id="IPR041588">
    <property type="entry name" value="Integrase_H2C2"/>
</dbReference>
<accession>A0A8D9DQL5</accession>
<dbReference type="Pfam" id="PF17921">
    <property type="entry name" value="Integrase_H2C2"/>
    <property type="match status" value="1"/>
</dbReference>
<sequence>MRNDLKVLDDLLYYQDRTVIPTSLKQKALEALHTGHMGITKTNLRVQQLFYWINLNKEIESFINKWRPFEIKVGQVLVQGSPIRRSRATGVIKKRACHHNILFYWRVRHNSVKPEREFRCQISRFQKY</sequence>
<dbReference type="PANTHER" id="PTHR37984:SF5">
    <property type="entry name" value="PROTEIN NYNRIN-LIKE"/>
    <property type="match status" value="1"/>
</dbReference>
<evidence type="ECO:0000256" key="1">
    <source>
        <dbReference type="ARBA" id="ARBA00012493"/>
    </source>
</evidence>
<dbReference type="AlphaFoldDB" id="A0A8D9DQL5"/>